<accession>A0A841FJ98</accession>
<evidence type="ECO:0000256" key="6">
    <source>
        <dbReference type="SAM" id="Phobius"/>
    </source>
</evidence>
<dbReference type="AlphaFoldDB" id="A0A841FJ98"/>
<gene>
    <name evidence="7" type="ORF">HNR73_001482</name>
</gene>
<dbReference type="EMBL" id="JACHGT010000003">
    <property type="protein sequence ID" value="MBB6033632.1"/>
    <property type="molecule type" value="Genomic_DNA"/>
</dbReference>
<evidence type="ECO:0000256" key="4">
    <source>
        <dbReference type="ARBA" id="ARBA00022989"/>
    </source>
</evidence>
<dbReference type="PIRSF" id="PIRSF006324">
    <property type="entry name" value="LeuE"/>
    <property type="match status" value="1"/>
</dbReference>
<organism evidence="7 8">
    <name type="scientific">Phytomonospora endophytica</name>
    <dbReference type="NCBI Taxonomy" id="714109"/>
    <lineage>
        <taxon>Bacteria</taxon>
        <taxon>Bacillati</taxon>
        <taxon>Actinomycetota</taxon>
        <taxon>Actinomycetes</taxon>
        <taxon>Micromonosporales</taxon>
        <taxon>Micromonosporaceae</taxon>
        <taxon>Phytomonospora</taxon>
    </lineage>
</organism>
<feature type="transmembrane region" description="Helical" evidence="6">
    <location>
        <begin position="6"/>
        <end position="29"/>
    </location>
</feature>
<keyword evidence="5 6" id="KW-0472">Membrane</keyword>
<reference evidence="7 8" key="1">
    <citation type="submission" date="2020-08" db="EMBL/GenBank/DDBJ databases">
        <title>Genomic Encyclopedia of Type Strains, Phase IV (KMG-IV): sequencing the most valuable type-strain genomes for metagenomic binning, comparative biology and taxonomic classification.</title>
        <authorList>
            <person name="Goeker M."/>
        </authorList>
    </citation>
    <scope>NUCLEOTIDE SEQUENCE [LARGE SCALE GENOMIC DNA]</scope>
    <source>
        <strain evidence="7 8">YIM 65646</strain>
    </source>
</reference>
<keyword evidence="8" id="KW-1185">Reference proteome</keyword>
<dbReference type="PANTHER" id="PTHR30086">
    <property type="entry name" value="ARGININE EXPORTER PROTEIN ARGO"/>
    <property type="match status" value="1"/>
</dbReference>
<feature type="transmembrane region" description="Helical" evidence="6">
    <location>
        <begin position="152"/>
        <end position="174"/>
    </location>
</feature>
<dbReference type="Proteomes" id="UP000548476">
    <property type="component" value="Unassembled WGS sequence"/>
</dbReference>
<dbReference type="GO" id="GO:0005886">
    <property type="term" value="C:plasma membrane"/>
    <property type="evidence" value="ECO:0007669"/>
    <property type="project" value="UniProtKB-SubCell"/>
</dbReference>
<evidence type="ECO:0000256" key="5">
    <source>
        <dbReference type="ARBA" id="ARBA00023136"/>
    </source>
</evidence>
<dbReference type="Pfam" id="PF01810">
    <property type="entry name" value="LysE"/>
    <property type="match status" value="1"/>
</dbReference>
<protein>
    <submittedName>
        <fullName evidence="7">Threonine/homoserine/homoserine lactone efflux protein</fullName>
    </submittedName>
</protein>
<name>A0A841FJ98_9ACTN</name>
<dbReference type="InterPro" id="IPR001123">
    <property type="entry name" value="LeuE-type"/>
</dbReference>
<dbReference type="RefSeq" id="WP_184786522.1">
    <property type="nucleotide sequence ID" value="NZ_BONT01000014.1"/>
</dbReference>
<evidence type="ECO:0000256" key="1">
    <source>
        <dbReference type="ARBA" id="ARBA00004651"/>
    </source>
</evidence>
<feature type="transmembrane region" description="Helical" evidence="6">
    <location>
        <begin position="71"/>
        <end position="89"/>
    </location>
</feature>
<keyword evidence="4 6" id="KW-1133">Transmembrane helix</keyword>
<keyword evidence="3 6" id="KW-0812">Transmembrane</keyword>
<keyword evidence="2" id="KW-1003">Cell membrane</keyword>
<comment type="caution">
    <text evidence="7">The sequence shown here is derived from an EMBL/GenBank/DDBJ whole genome shotgun (WGS) entry which is preliminary data.</text>
</comment>
<comment type="subcellular location">
    <subcellularLocation>
        <location evidence="1">Cell membrane</location>
        <topology evidence="1">Multi-pass membrane protein</topology>
    </subcellularLocation>
</comment>
<evidence type="ECO:0000313" key="8">
    <source>
        <dbReference type="Proteomes" id="UP000548476"/>
    </source>
</evidence>
<proteinExistence type="predicted"/>
<evidence type="ECO:0000256" key="3">
    <source>
        <dbReference type="ARBA" id="ARBA00022692"/>
    </source>
</evidence>
<sequence>MPEWGTYLGYLAAIAVFMITPGPDMMFVIANAGRWGARAGIAAALGVAFGEAVHMAAAALGLASLFAANPVLYQGIRYAGAAYLLFLGVQAWRRSKRPLEPGADGTEGPGLTRAFTRGAVTNLLNPKMILFSIAFLPQFVDPAAGGVTGQLLVLGATFVVLQIAVDASLGLLAGRLGGRLLRRPKVGRAVNTVTGAVFCGLGVKLMVG</sequence>
<evidence type="ECO:0000313" key="7">
    <source>
        <dbReference type="EMBL" id="MBB6033632.1"/>
    </source>
</evidence>
<dbReference type="GO" id="GO:0015171">
    <property type="term" value="F:amino acid transmembrane transporter activity"/>
    <property type="evidence" value="ECO:0007669"/>
    <property type="project" value="TreeGrafter"/>
</dbReference>
<feature type="transmembrane region" description="Helical" evidence="6">
    <location>
        <begin position="123"/>
        <end position="140"/>
    </location>
</feature>
<evidence type="ECO:0000256" key="2">
    <source>
        <dbReference type="ARBA" id="ARBA00022475"/>
    </source>
</evidence>
<dbReference type="PANTHER" id="PTHR30086:SF20">
    <property type="entry name" value="ARGININE EXPORTER PROTEIN ARGO-RELATED"/>
    <property type="match status" value="1"/>
</dbReference>
<feature type="transmembrane region" description="Helical" evidence="6">
    <location>
        <begin position="41"/>
        <end position="65"/>
    </location>
</feature>